<keyword evidence="2" id="KW-1185">Reference proteome</keyword>
<reference evidence="1 2" key="1">
    <citation type="submission" date="2017-10" db="EMBL/GenBank/DDBJ databases">
        <title>Comparative genomics in systemic dimorphic fungi from Ajellomycetaceae.</title>
        <authorList>
            <person name="Munoz J.F."/>
            <person name="Mcewen J.G."/>
            <person name="Clay O.K."/>
            <person name="Cuomo C.A."/>
        </authorList>
    </citation>
    <scope>NUCLEOTIDE SEQUENCE [LARGE SCALE GENOMIC DNA]</scope>
    <source>
        <strain evidence="1 2">UAMH5409</strain>
    </source>
</reference>
<dbReference type="OrthoDB" id="5778525at2759"/>
<sequence>MLYPKNGLSFQAYATNQTFTENNHNIRGNHIKLLQLNLRNTVLVTFLSRRNPCDIKDRLQWNSPREATCAFLQQEGGSFPLSHSRGNMKRSPGTKKLLLAPRSSIIFEHDLIDGATEIQEQFHDFELVGSVAENGTMQRVSPSNGSTTFQQKSNMLTGAFIAVLDSVVIFQSPLALGSAP</sequence>
<protein>
    <submittedName>
        <fullName evidence="1">Uncharacterized protein</fullName>
    </submittedName>
</protein>
<comment type="caution">
    <text evidence="1">The sequence shown here is derived from an EMBL/GenBank/DDBJ whole genome shotgun (WGS) entry which is preliminary data.</text>
</comment>
<proteinExistence type="predicted"/>
<evidence type="ECO:0000313" key="1">
    <source>
        <dbReference type="EMBL" id="PGG97701.1"/>
    </source>
</evidence>
<dbReference type="EMBL" id="PDNB01000241">
    <property type="protein sequence ID" value="PGG97701.1"/>
    <property type="molecule type" value="Genomic_DNA"/>
</dbReference>
<dbReference type="Proteomes" id="UP000223968">
    <property type="component" value="Unassembled WGS sequence"/>
</dbReference>
<dbReference type="AlphaFoldDB" id="A0A2B7WMF6"/>
<organism evidence="1 2">
    <name type="scientific">Helicocarpus griseus UAMH5409</name>
    <dbReference type="NCBI Taxonomy" id="1447875"/>
    <lineage>
        <taxon>Eukaryota</taxon>
        <taxon>Fungi</taxon>
        <taxon>Dikarya</taxon>
        <taxon>Ascomycota</taxon>
        <taxon>Pezizomycotina</taxon>
        <taxon>Eurotiomycetes</taxon>
        <taxon>Eurotiomycetidae</taxon>
        <taxon>Onygenales</taxon>
        <taxon>Ajellomycetaceae</taxon>
        <taxon>Helicocarpus</taxon>
    </lineage>
</organism>
<gene>
    <name evidence="1" type="ORF">AJ79_09109</name>
</gene>
<evidence type="ECO:0000313" key="2">
    <source>
        <dbReference type="Proteomes" id="UP000223968"/>
    </source>
</evidence>
<accession>A0A2B7WMF6</accession>
<name>A0A2B7WMF6_9EURO</name>